<evidence type="ECO:0000313" key="2">
    <source>
        <dbReference type="EMBL" id="PAV66630.1"/>
    </source>
</evidence>
<accession>A0A2A2JYD4</accession>
<name>A0A2A2JYD4_9BILA</name>
<dbReference type="OrthoDB" id="64477at2759"/>
<dbReference type="GO" id="GO:0016747">
    <property type="term" value="F:acyltransferase activity, transferring groups other than amino-acyl groups"/>
    <property type="evidence" value="ECO:0007669"/>
    <property type="project" value="InterPro"/>
</dbReference>
<dbReference type="PANTHER" id="PTHR43792:SF1">
    <property type="entry name" value="N-ACETYLTRANSFERASE DOMAIN-CONTAINING PROTEIN"/>
    <property type="match status" value="1"/>
</dbReference>
<evidence type="ECO:0000259" key="1">
    <source>
        <dbReference type="PROSITE" id="PS51186"/>
    </source>
</evidence>
<protein>
    <recommendedName>
        <fullName evidence="1">N-acetyltransferase domain-containing protein</fullName>
    </recommendedName>
</protein>
<dbReference type="PROSITE" id="PS51186">
    <property type="entry name" value="GNAT"/>
    <property type="match status" value="1"/>
</dbReference>
<reference evidence="2 3" key="1">
    <citation type="journal article" date="2017" name="Curr. Biol.">
        <title>Genome architecture and evolution of a unichromosomal asexual nematode.</title>
        <authorList>
            <person name="Fradin H."/>
            <person name="Zegar C."/>
            <person name="Gutwein M."/>
            <person name="Lucas J."/>
            <person name="Kovtun M."/>
            <person name="Corcoran D."/>
            <person name="Baugh L.R."/>
            <person name="Kiontke K."/>
            <person name="Gunsalus K."/>
            <person name="Fitch D.H."/>
            <person name="Piano F."/>
        </authorList>
    </citation>
    <scope>NUCLEOTIDE SEQUENCE [LARGE SCALE GENOMIC DNA]</scope>
    <source>
        <strain evidence="2">PF1309</strain>
    </source>
</reference>
<evidence type="ECO:0000313" key="3">
    <source>
        <dbReference type="Proteomes" id="UP000218231"/>
    </source>
</evidence>
<dbReference type="InterPro" id="IPR000182">
    <property type="entry name" value="GNAT_dom"/>
</dbReference>
<dbReference type="Gene3D" id="3.40.630.30">
    <property type="match status" value="1"/>
</dbReference>
<dbReference type="EMBL" id="LIAE01010068">
    <property type="protein sequence ID" value="PAV66630.1"/>
    <property type="molecule type" value="Genomic_DNA"/>
</dbReference>
<dbReference type="InterPro" id="IPR016181">
    <property type="entry name" value="Acyl_CoA_acyltransferase"/>
</dbReference>
<proteinExistence type="predicted"/>
<organism evidence="2 3">
    <name type="scientific">Diploscapter pachys</name>
    <dbReference type="NCBI Taxonomy" id="2018661"/>
    <lineage>
        <taxon>Eukaryota</taxon>
        <taxon>Metazoa</taxon>
        <taxon>Ecdysozoa</taxon>
        <taxon>Nematoda</taxon>
        <taxon>Chromadorea</taxon>
        <taxon>Rhabditida</taxon>
        <taxon>Rhabditina</taxon>
        <taxon>Rhabditomorpha</taxon>
        <taxon>Rhabditoidea</taxon>
        <taxon>Rhabditidae</taxon>
        <taxon>Diploscapter</taxon>
    </lineage>
</organism>
<dbReference type="Proteomes" id="UP000218231">
    <property type="component" value="Unassembled WGS sequence"/>
</dbReference>
<dbReference type="PANTHER" id="PTHR43792">
    <property type="entry name" value="GNAT FAMILY, PUTATIVE (AFU_ORTHOLOGUE AFUA_3G00765)-RELATED-RELATED"/>
    <property type="match status" value="1"/>
</dbReference>
<dbReference type="SUPFAM" id="SSF55729">
    <property type="entry name" value="Acyl-CoA N-acyltransferases (Nat)"/>
    <property type="match status" value="1"/>
</dbReference>
<feature type="domain" description="N-acetyltransferase" evidence="1">
    <location>
        <begin position="25"/>
        <end position="176"/>
    </location>
</feature>
<dbReference type="STRING" id="2018661.A0A2A2JYD4"/>
<keyword evidence="3" id="KW-1185">Reference proteome</keyword>
<gene>
    <name evidence="2" type="ORF">WR25_01805</name>
</gene>
<comment type="caution">
    <text evidence="2">The sequence shown here is derived from an EMBL/GenBank/DDBJ whole genome shotgun (WGS) entry which is preliminary data.</text>
</comment>
<dbReference type="Pfam" id="PF13302">
    <property type="entry name" value="Acetyltransf_3"/>
    <property type="match status" value="1"/>
</dbReference>
<sequence>MAAGQGEGAGRRADRVTPTLHTARLTLRPRVADDAEALFPTMADAEAMRWWSYPPFTRVEDLRVHFGTAHPDWRAWAVTWRGEDRAIGFVAAGQRRAGVSEIGYLFDRATWGQGVAREALGALLDQLFAEGQRRVFADIDPDNTPSIGLVERLGFVLEGRLRAEWETHIGVRDTLIYGLLRDEWRA</sequence>
<dbReference type="AlphaFoldDB" id="A0A2A2JYD4"/>
<dbReference type="InterPro" id="IPR051531">
    <property type="entry name" value="N-acetyltransferase"/>
</dbReference>